<accession>A0A9W9SME9</accession>
<evidence type="ECO:0008006" key="4">
    <source>
        <dbReference type="Google" id="ProtNLM"/>
    </source>
</evidence>
<reference evidence="2" key="1">
    <citation type="submission" date="2022-11" db="EMBL/GenBank/DDBJ databases">
        <authorList>
            <person name="Petersen C."/>
        </authorList>
    </citation>
    <scope>NUCLEOTIDE SEQUENCE</scope>
    <source>
        <strain evidence="2">IBT 29864</strain>
    </source>
</reference>
<reference evidence="2" key="2">
    <citation type="journal article" date="2023" name="IMA Fungus">
        <title>Comparative genomic study of the Penicillium genus elucidates a diverse pangenome and 15 lateral gene transfer events.</title>
        <authorList>
            <person name="Petersen C."/>
            <person name="Sorensen T."/>
            <person name="Nielsen M.R."/>
            <person name="Sondergaard T.E."/>
            <person name="Sorensen J.L."/>
            <person name="Fitzpatrick D.A."/>
            <person name="Frisvad J.C."/>
            <person name="Nielsen K.L."/>
        </authorList>
    </citation>
    <scope>NUCLEOTIDE SEQUENCE</scope>
    <source>
        <strain evidence="2">IBT 29864</strain>
    </source>
</reference>
<name>A0A9W9SME9_9EURO</name>
<sequence length="62" mass="6707">MKPSRTLIVVLMSLTCVSEPPCGALGRMAQPLDVGHADEEESRITRLAASRRAPFKAVFAHS</sequence>
<evidence type="ECO:0000313" key="3">
    <source>
        <dbReference type="Proteomes" id="UP001147782"/>
    </source>
</evidence>
<keyword evidence="1" id="KW-0732">Signal</keyword>
<dbReference type="RefSeq" id="XP_056557510.1">
    <property type="nucleotide sequence ID" value="XM_056695298.1"/>
</dbReference>
<comment type="caution">
    <text evidence="2">The sequence shown here is derived from an EMBL/GenBank/DDBJ whole genome shotgun (WGS) entry which is preliminary data.</text>
</comment>
<dbReference type="GeneID" id="81434475"/>
<proteinExistence type="predicted"/>
<keyword evidence="3" id="KW-1185">Reference proteome</keyword>
<feature type="chain" id="PRO_5040953342" description="Secreted protein" evidence="1">
    <location>
        <begin position="19"/>
        <end position="62"/>
    </location>
</feature>
<dbReference type="AlphaFoldDB" id="A0A9W9SME9"/>
<gene>
    <name evidence="2" type="ORF">N7496_002367</name>
</gene>
<feature type="signal peptide" evidence="1">
    <location>
        <begin position="1"/>
        <end position="18"/>
    </location>
</feature>
<dbReference type="EMBL" id="JAPZBS010000002">
    <property type="protein sequence ID" value="KAJ5379939.1"/>
    <property type="molecule type" value="Genomic_DNA"/>
</dbReference>
<protein>
    <recommendedName>
        <fullName evidence="4">Secreted protein</fullName>
    </recommendedName>
</protein>
<organism evidence="2 3">
    <name type="scientific">Penicillium cataractarum</name>
    <dbReference type="NCBI Taxonomy" id="2100454"/>
    <lineage>
        <taxon>Eukaryota</taxon>
        <taxon>Fungi</taxon>
        <taxon>Dikarya</taxon>
        <taxon>Ascomycota</taxon>
        <taxon>Pezizomycotina</taxon>
        <taxon>Eurotiomycetes</taxon>
        <taxon>Eurotiomycetidae</taxon>
        <taxon>Eurotiales</taxon>
        <taxon>Aspergillaceae</taxon>
        <taxon>Penicillium</taxon>
    </lineage>
</organism>
<evidence type="ECO:0000313" key="2">
    <source>
        <dbReference type="EMBL" id="KAJ5379939.1"/>
    </source>
</evidence>
<dbReference type="Proteomes" id="UP001147782">
    <property type="component" value="Unassembled WGS sequence"/>
</dbReference>
<evidence type="ECO:0000256" key="1">
    <source>
        <dbReference type="SAM" id="SignalP"/>
    </source>
</evidence>